<evidence type="ECO:0000313" key="2">
    <source>
        <dbReference type="Proteomes" id="UP000305401"/>
    </source>
</evidence>
<reference evidence="1" key="1">
    <citation type="submission" date="2019-04" db="EMBL/GenBank/DDBJ databases">
        <title>Microbes associate with the intestines of laboratory mice.</title>
        <authorList>
            <person name="Navarre W."/>
            <person name="Wong E."/>
            <person name="Huang K.C."/>
            <person name="Tropini C."/>
            <person name="Ng K."/>
            <person name="Yu B."/>
        </authorList>
    </citation>
    <scope>NUCLEOTIDE SEQUENCE</scope>
    <source>
        <strain evidence="1">NM86_A22</strain>
    </source>
</reference>
<accession>A0AC61S3W6</accession>
<comment type="caution">
    <text evidence="1">The sequence shown here is derived from an EMBL/GenBank/DDBJ whole genome shotgun (WGS) entry which is preliminary data.</text>
</comment>
<protein>
    <submittedName>
        <fullName evidence="1">Uncharacterized protein</fullName>
    </submittedName>
</protein>
<gene>
    <name evidence="1" type="ORF">E5990_08555</name>
</gene>
<keyword evidence="2" id="KW-1185">Reference proteome</keyword>
<proteinExistence type="predicted"/>
<name>A0AC61S3W6_9BACT</name>
<organism evidence="1 2">
    <name type="scientific">Muribaculum caecicola</name>
    <dbReference type="NCBI Taxonomy" id="3038144"/>
    <lineage>
        <taxon>Bacteria</taxon>
        <taxon>Pseudomonadati</taxon>
        <taxon>Bacteroidota</taxon>
        <taxon>Bacteroidia</taxon>
        <taxon>Bacteroidales</taxon>
        <taxon>Muribaculaceae</taxon>
        <taxon>Muribaculum</taxon>
    </lineage>
</organism>
<dbReference type="Proteomes" id="UP000305401">
    <property type="component" value="Unassembled WGS sequence"/>
</dbReference>
<sequence>MLLPCVAIGCRRIPRPLSDIDIAVLLIWASDVAQCLTSVNASSSVLSLGPSTTALAVYALVRCGVNRRMLVSGICCIGLILAITMCGTFIVFKRAVMNAAFENSYNFRYLLNPMGLTLNMATSMLLITSGFCFIGKSRWAGAAGTLVCFAIMLSFSRGAILSLILLAATLALFVRPWKEGLKRAGAIAVAAVIVGIFCHGEFTTASGMNRTASQQQSTMSRVNGTEAALQVFMERPVTGHGTGNYMQATDRINDPDNSVALTNLAPNWLSQIAVEKGAAGLALYALLGIMAATATWRGRHRRTTIVCACTLTALAFKEMTQSTVLYRPGGMILTCIMLALLQPHGKEYRYSVKTSVIGTAIFALCLIAVDTASYRATNLYNLTAKAAALSKNGEFEKALRILDNGGTYPYLETAKAIVEINAYTATGDTAILSRAYGRLQPSGQTDKLNASLTEYTKMLKGDTGNACNSDISDPTGYYKARVLYTAGEKIQATNAMARYVTLTPALLDIIMHDTMLTADTAFMKQLQATLLADKPGKTPHRPKMPVTVTRHSALATPCRQNSHC</sequence>
<evidence type="ECO:0000313" key="1">
    <source>
        <dbReference type="EMBL" id="THG45967.1"/>
    </source>
</evidence>
<dbReference type="EMBL" id="SSTG01000117">
    <property type="protein sequence ID" value="THG45967.1"/>
    <property type="molecule type" value="Genomic_DNA"/>
</dbReference>